<comment type="caution">
    <text evidence="2">The sequence shown here is derived from an EMBL/GenBank/DDBJ whole genome shotgun (WGS) entry which is preliminary data.</text>
</comment>
<evidence type="ECO:0000313" key="2">
    <source>
        <dbReference type="EMBL" id="CAH2086110.1"/>
    </source>
</evidence>
<feature type="compositionally biased region" description="Polar residues" evidence="1">
    <location>
        <begin position="1"/>
        <end position="22"/>
    </location>
</feature>
<organism evidence="2 3">
    <name type="scientific">Euphydryas editha</name>
    <name type="common">Edith's checkerspot</name>
    <dbReference type="NCBI Taxonomy" id="104508"/>
    <lineage>
        <taxon>Eukaryota</taxon>
        <taxon>Metazoa</taxon>
        <taxon>Ecdysozoa</taxon>
        <taxon>Arthropoda</taxon>
        <taxon>Hexapoda</taxon>
        <taxon>Insecta</taxon>
        <taxon>Pterygota</taxon>
        <taxon>Neoptera</taxon>
        <taxon>Endopterygota</taxon>
        <taxon>Lepidoptera</taxon>
        <taxon>Glossata</taxon>
        <taxon>Ditrysia</taxon>
        <taxon>Papilionoidea</taxon>
        <taxon>Nymphalidae</taxon>
        <taxon>Nymphalinae</taxon>
        <taxon>Euphydryas</taxon>
    </lineage>
</organism>
<name>A0AAU9TGA6_EUPED</name>
<feature type="region of interest" description="Disordered" evidence="1">
    <location>
        <begin position="1"/>
        <end position="56"/>
    </location>
</feature>
<dbReference type="InterPro" id="IPR036028">
    <property type="entry name" value="SH3-like_dom_sf"/>
</dbReference>
<sequence length="161" mass="18323">MALSKSRSSLQKKTPCWESSTDIYPRPCGNLTDNEKEQLRSRTRSESRYRPRSSRHKISCAERDFDNLYLKSKSVSSNLDKIQDKENIDIKGKCEKQTLVVVNSDFKGQVYNRTVSVKKGEVVVLMQSGGETDVDLEWFYVKKRDGNHGFIPAAVAGHGYI</sequence>
<proteinExistence type="predicted"/>
<evidence type="ECO:0008006" key="4">
    <source>
        <dbReference type="Google" id="ProtNLM"/>
    </source>
</evidence>
<dbReference type="Gene3D" id="2.30.30.40">
    <property type="entry name" value="SH3 Domains"/>
    <property type="match status" value="1"/>
</dbReference>
<dbReference type="Proteomes" id="UP001153954">
    <property type="component" value="Unassembled WGS sequence"/>
</dbReference>
<keyword evidence="3" id="KW-1185">Reference proteome</keyword>
<dbReference type="SUPFAM" id="SSF50044">
    <property type="entry name" value="SH3-domain"/>
    <property type="match status" value="1"/>
</dbReference>
<reference evidence="2" key="1">
    <citation type="submission" date="2022-03" db="EMBL/GenBank/DDBJ databases">
        <authorList>
            <person name="Tunstrom K."/>
        </authorList>
    </citation>
    <scope>NUCLEOTIDE SEQUENCE</scope>
</reference>
<gene>
    <name evidence="2" type="ORF">EEDITHA_LOCUS2522</name>
</gene>
<protein>
    <recommendedName>
        <fullName evidence="4">SH3 domain-containing protein</fullName>
    </recommendedName>
</protein>
<evidence type="ECO:0000256" key="1">
    <source>
        <dbReference type="SAM" id="MobiDB-lite"/>
    </source>
</evidence>
<dbReference type="EMBL" id="CAKOGL010000005">
    <property type="protein sequence ID" value="CAH2086110.1"/>
    <property type="molecule type" value="Genomic_DNA"/>
</dbReference>
<evidence type="ECO:0000313" key="3">
    <source>
        <dbReference type="Proteomes" id="UP001153954"/>
    </source>
</evidence>
<accession>A0AAU9TGA6</accession>
<feature type="compositionally biased region" description="Basic and acidic residues" evidence="1">
    <location>
        <begin position="33"/>
        <end position="49"/>
    </location>
</feature>
<dbReference type="AlphaFoldDB" id="A0AAU9TGA6"/>